<feature type="transmembrane region" description="Helical" evidence="2">
    <location>
        <begin position="13"/>
        <end position="36"/>
    </location>
</feature>
<sequence>MYGWIWRTLPGNVWVKLLLSLVLVLAIVYALFTWVFPWAEPLLPFSDVTVDQDSVTNTTGPGGAPRPAGATSAGSAGSPSSLPGGLPG</sequence>
<feature type="region of interest" description="Disordered" evidence="1">
    <location>
        <begin position="54"/>
        <end position="88"/>
    </location>
</feature>
<evidence type="ECO:0000313" key="3">
    <source>
        <dbReference type="EMBL" id="OPC82055.1"/>
    </source>
</evidence>
<reference evidence="3 4" key="1">
    <citation type="submission" date="2017-03" db="EMBL/GenBank/DDBJ databases">
        <title>Draft genome sequence of Streptomyces scabrisporus NF3, endophyte isolated from Amphipterygium adstringens.</title>
        <authorList>
            <person name="Vazquez M."/>
            <person name="Ceapa C.D."/>
            <person name="Rodriguez Luna D."/>
            <person name="Sanchez Esquivel S."/>
        </authorList>
    </citation>
    <scope>NUCLEOTIDE SEQUENCE [LARGE SCALE GENOMIC DNA]</scope>
    <source>
        <strain evidence="3 4">NF3</strain>
    </source>
</reference>
<name>A0A1T3NZA2_9ACTN</name>
<dbReference type="Proteomes" id="UP000190037">
    <property type="component" value="Unassembled WGS sequence"/>
</dbReference>
<keyword evidence="2" id="KW-0812">Transmembrane</keyword>
<organism evidence="3 4">
    <name type="scientific">Embleya scabrispora</name>
    <dbReference type="NCBI Taxonomy" id="159449"/>
    <lineage>
        <taxon>Bacteria</taxon>
        <taxon>Bacillati</taxon>
        <taxon>Actinomycetota</taxon>
        <taxon>Actinomycetes</taxon>
        <taxon>Kitasatosporales</taxon>
        <taxon>Streptomycetaceae</taxon>
        <taxon>Embleya</taxon>
    </lineage>
</organism>
<keyword evidence="2" id="KW-1133">Transmembrane helix</keyword>
<gene>
    <name evidence="3" type="ORF">B4N89_14905</name>
</gene>
<keyword evidence="4" id="KW-1185">Reference proteome</keyword>
<evidence type="ECO:0000256" key="1">
    <source>
        <dbReference type="SAM" id="MobiDB-lite"/>
    </source>
</evidence>
<dbReference type="RefSeq" id="WP_078976326.1">
    <property type="nucleotide sequence ID" value="NZ_MWQN01000001.1"/>
</dbReference>
<evidence type="ECO:0000313" key="4">
    <source>
        <dbReference type="Proteomes" id="UP000190037"/>
    </source>
</evidence>
<dbReference type="AlphaFoldDB" id="A0A1T3NZA2"/>
<feature type="compositionally biased region" description="Low complexity" evidence="1">
    <location>
        <begin position="65"/>
        <end position="88"/>
    </location>
</feature>
<evidence type="ECO:0000256" key="2">
    <source>
        <dbReference type="SAM" id="Phobius"/>
    </source>
</evidence>
<accession>A0A1T3NZA2</accession>
<proteinExistence type="predicted"/>
<keyword evidence="2" id="KW-0472">Membrane</keyword>
<comment type="caution">
    <text evidence="3">The sequence shown here is derived from an EMBL/GenBank/DDBJ whole genome shotgun (WGS) entry which is preliminary data.</text>
</comment>
<dbReference type="STRING" id="159449.B4N89_14905"/>
<protein>
    <submittedName>
        <fullName evidence="3">Uncharacterized protein</fullName>
    </submittedName>
</protein>
<dbReference type="EMBL" id="MWQN01000001">
    <property type="protein sequence ID" value="OPC82055.1"/>
    <property type="molecule type" value="Genomic_DNA"/>
</dbReference>